<keyword evidence="9" id="KW-0966">Cell projection</keyword>
<proteinExistence type="inferred from homology"/>
<dbReference type="SMART" id="SM00858">
    <property type="entry name" value="SAF"/>
    <property type="match status" value="1"/>
</dbReference>
<comment type="subcellular location">
    <subcellularLocation>
        <location evidence="1">Periplasm</location>
    </subcellularLocation>
</comment>
<reference evidence="9 10" key="1">
    <citation type="submission" date="2015-09" db="EMBL/GenBank/DDBJ databases">
        <title>Genome announcement of multiple Pseudomonas syringae strains.</title>
        <authorList>
            <person name="Thakur S."/>
            <person name="Wang P.W."/>
            <person name="Gong Y."/>
            <person name="Weir B.S."/>
            <person name="Guttman D.S."/>
        </authorList>
    </citation>
    <scope>NUCLEOTIDE SEQUENCE [LARGE SCALE GENOMIC DNA]</scope>
    <source>
        <strain evidence="9 10">ICMP6289</strain>
    </source>
</reference>
<accession>A0A0P9UPR1</accession>
<dbReference type="GO" id="GO:0042597">
    <property type="term" value="C:periplasmic space"/>
    <property type="evidence" value="ECO:0007669"/>
    <property type="project" value="UniProtKB-SubCell"/>
</dbReference>
<feature type="region of interest" description="Disordered" evidence="7">
    <location>
        <begin position="230"/>
        <end position="249"/>
    </location>
</feature>
<dbReference type="Gene3D" id="2.30.30.760">
    <property type="match status" value="1"/>
</dbReference>
<comment type="caution">
    <text evidence="9">The sequence shown here is derived from an EMBL/GenBank/DDBJ whole genome shotgun (WGS) entry which is preliminary data.</text>
</comment>
<evidence type="ECO:0000256" key="2">
    <source>
        <dbReference type="ARBA" id="ARBA00010474"/>
    </source>
</evidence>
<dbReference type="EMBL" id="LJQT01000164">
    <property type="protein sequence ID" value="KPX91136.1"/>
    <property type="molecule type" value="Genomic_DNA"/>
</dbReference>
<keyword evidence="4" id="KW-0732">Signal</keyword>
<evidence type="ECO:0000256" key="4">
    <source>
        <dbReference type="ARBA" id="ARBA00022729"/>
    </source>
</evidence>
<feature type="compositionally biased region" description="Basic residues" evidence="7">
    <location>
        <begin position="235"/>
        <end position="245"/>
    </location>
</feature>
<feature type="domain" description="SAF" evidence="8">
    <location>
        <begin position="471"/>
        <end position="533"/>
    </location>
</feature>
<dbReference type="AlphaFoldDB" id="A0A0P9UPR1"/>
<dbReference type="Pfam" id="PF13144">
    <property type="entry name" value="ChapFlgA"/>
    <property type="match status" value="1"/>
</dbReference>
<dbReference type="NCBIfam" id="TIGR03170">
    <property type="entry name" value="flgA_cterm"/>
    <property type="match status" value="1"/>
</dbReference>
<evidence type="ECO:0000256" key="1">
    <source>
        <dbReference type="ARBA" id="ARBA00004418"/>
    </source>
</evidence>
<dbReference type="PATRIC" id="fig|86176.4.peg.4685"/>
<evidence type="ECO:0000256" key="3">
    <source>
        <dbReference type="ARBA" id="ARBA00014754"/>
    </source>
</evidence>
<comment type="function">
    <text evidence="6">Involved in the assembly process of the P-ring formation. It may associate with FlgF on the rod constituting a structure essential for the P-ring assembly or may act as a modulator protein for the P-ring assembly.</text>
</comment>
<dbReference type="InterPro" id="IPR041231">
    <property type="entry name" value="FlgA_N"/>
</dbReference>
<dbReference type="PANTHER" id="PTHR36307:SF1">
    <property type="entry name" value="FLAGELLA BASAL BODY P-RING FORMATION PROTEIN FLGA"/>
    <property type="match status" value="1"/>
</dbReference>
<evidence type="ECO:0000256" key="6">
    <source>
        <dbReference type="ARBA" id="ARBA00025643"/>
    </source>
</evidence>
<gene>
    <name evidence="9" type="ORF">ALO64_04155</name>
</gene>
<dbReference type="Gene3D" id="3.90.1210.10">
    <property type="entry name" value="Antifreeze-like/N-acetylneuraminic acid synthase C-terminal domain"/>
    <property type="match status" value="1"/>
</dbReference>
<dbReference type="GO" id="GO:0044780">
    <property type="term" value="P:bacterial-type flagellum assembly"/>
    <property type="evidence" value="ECO:0007669"/>
    <property type="project" value="InterPro"/>
</dbReference>
<protein>
    <recommendedName>
        <fullName evidence="3">Flagella basal body P-ring formation protein FlgA</fullName>
    </recommendedName>
</protein>
<evidence type="ECO:0000259" key="8">
    <source>
        <dbReference type="SMART" id="SM00858"/>
    </source>
</evidence>
<dbReference type="InterPro" id="IPR039246">
    <property type="entry name" value="Flagellar_FlgA"/>
</dbReference>
<dbReference type="PANTHER" id="PTHR36307">
    <property type="entry name" value="FLAGELLA BASAL BODY P-RING FORMATION PROTEIN FLGA"/>
    <property type="match status" value="1"/>
</dbReference>
<evidence type="ECO:0000313" key="9">
    <source>
        <dbReference type="EMBL" id="KPX91136.1"/>
    </source>
</evidence>
<evidence type="ECO:0000313" key="10">
    <source>
        <dbReference type="Proteomes" id="UP000050455"/>
    </source>
</evidence>
<keyword evidence="5" id="KW-0574">Periplasm</keyword>
<dbReference type="Proteomes" id="UP000050455">
    <property type="component" value="Unassembled WGS sequence"/>
</dbReference>
<dbReference type="CDD" id="cd11614">
    <property type="entry name" value="SAF_CpaB_FlgA_like"/>
    <property type="match status" value="1"/>
</dbReference>
<dbReference type="Pfam" id="PF17656">
    <property type="entry name" value="ChapFlgA_N"/>
    <property type="match status" value="1"/>
</dbReference>
<dbReference type="InterPro" id="IPR013974">
    <property type="entry name" value="SAF"/>
</dbReference>
<dbReference type="InterPro" id="IPR017585">
    <property type="entry name" value="SAF_FlgA"/>
</dbReference>
<keyword evidence="9" id="KW-0282">Flagellum</keyword>
<comment type="similarity">
    <text evidence="2">Belongs to the FlgA family.</text>
</comment>
<keyword evidence="9" id="KW-0969">Cilium</keyword>
<keyword evidence="10" id="KW-1185">Reference proteome</keyword>
<evidence type="ECO:0000256" key="7">
    <source>
        <dbReference type="SAM" id="MobiDB-lite"/>
    </source>
</evidence>
<evidence type="ECO:0000256" key="5">
    <source>
        <dbReference type="ARBA" id="ARBA00022764"/>
    </source>
</evidence>
<name>A0A0P9UPR1_9PSED</name>
<sequence>MTGDGAPGWLFCCLDPRNNPGRKIIRPEFREKIISADFLDHRLVEYPGQRGMQGDVHLLHTRVITYRSCKGIAIHLRHFNVGDHHQELFFRFFTLFDHFAQVIQRLTAIVKGNHLHTDGFQAAADLLAGHRRVIDRQHTQRNRLVLNLGIDHTDRHFFGNRCDFGKNLLDVDNFHQLIINPGNCGQVMIAPGTFGWWMNLFPVHVDDAFYRMHQKTLNLGVVLGNDDEGVDQRNHARGTRRHRQIHDRDRAATNIGHTPDDLARLGHDGEFRALQYFFYLEDVDPVELLAVETEQEQLQAILTHQLSSLVYRIHYTCHAEPPYQNDRRPDTRSTSGTGFAIYYLMNAKTTISRHLALETRRLLCAIALLCLCGTVSLARAENFTLPEQLIGVTQGFLEFTVEDYLATNQIDGRHDIQVKQLDPRLRMGACDKDLTATLESPRPVGRVTVRVRCEGSSPWTVFVPAQVLLYRNVVTVMRPLKRDAIVTEEDVALRERDVSSLGQGFLASLDQAVGQKVVRQMVIDQVVTPVALEQPQMIHKGDQVVIIARSGSLAVRMPGEAMSDGGFNEQIRVKNLNSQRVIKANVTGPGQVEVAM</sequence>
<organism evidence="9 10">
    <name type="scientific">Pseudomonas meliae</name>
    <dbReference type="NCBI Taxonomy" id="86176"/>
    <lineage>
        <taxon>Bacteria</taxon>
        <taxon>Pseudomonadati</taxon>
        <taxon>Pseudomonadota</taxon>
        <taxon>Gammaproteobacteria</taxon>
        <taxon>Pseudomonadales</taxon>
        <taxon>Pseudomonadaceae</taxon>
        <taxon>Pseudomonas</taxon>
    </lineage>
</organism>